<dbReference type="FunFam" id="3.40.50.720:FF:000019">
    <property type="entry name" value="Glycerol-3-phosphate dehydrogenase [NAD(P)+]"/>
    <property type="match status" value="1"/>
</dbReference>
<dbReference type="AlphaFoldDB" id="A0A2H4U6V4"/>
<proteinExistence type="inferred from homology"/>
<gene>
    <name evidence="10" type="ORF">BK798_05100</name>
</gene>
<keyword evidence="2 7" id="KW-0560">Oxidoreductase</keyword>
<dbReference type="PANTHER" id="PTHR11728:SF1">
    <property type="entry name" value="GLYCEROL-3-PHOSPHATE DEHYDROGENASE [NAD(+)] 2, CHLOROPLASTIC"/>
    <property type="match status" value="1"/>
</dbReference>
<evidence type="ECO:0000313" key="11">
    <source>
        <dbReference type="Proteomes" id="UP000232133"/>
    </source>
</evidence>
<keyword evidence="3 6" id="KW-0520">NAD</keyword>
<dbReference type="GO" id="GO:0047952">
    <property type="term" value="F:glycerol-3-phosphate dehydrogenase [NAD(P)+] activity"/>
    <property type="evidence" value="ECO:0007669"/>
    <property type="project" value="TreeGrafter"/>
</dbReference>
<evidence type="ECO:0000256" key="3">
    <source>
        <dbReference type="ARBA" id="ARBA00023027"/>
    </source>
</evidence>
<dbReference type="GO" id="GO:0005975">
    <property type="term" value="P:carbohydrate metabolic process"/>
    <property type="evidence" value="ECO:0007669"/>
    <property type="project" value="InterPro"/>
</dbReference>
<feature type="binding site" evidence="6">
    <location>
        <position position="137"/>
    </location>
    <ligand>
        <name>NAD(+)</name>
        <dbReference type="ChEBI" id="CHEBI:57540"/>
    </ligand>
</feature>
<name>A0A2H4U6V4_METSM</name>
<dbReference type="InterPro" id="IPR013328">
    <property type="entry name" value="6PGD_dom2"/>
</dbReference>
<dbReference type="InterPro" id="IPR006109">
    <property type="entry name" value="G3P_DH_NAD-dep_C"/>
</dbReference>
<dbReference type="GeneID" id="71695427"/>
<evidence type="ECO:0000259" key="9">
    <source>
        <dbReference type="Pfam" id="PF07479"/>
    </source>
</evidence>
<dbReference type="Gene3D" id="3.40.50.720">
    <property type="entry name" value="NAD(P)-binding Rossmann-like Domain"/>
    <property type="match status" value="1"/>
</dbReference>
<feature type="binding site" evidence="5">
    <location>
        <position position="106"/>
    </location>
    <ligand>
        <name>substrate</name>
    </ligand>
</feature>
<feature type="binding site" evidence="6">
    <location>
        <begin position="9"/>
        <end position="14"/>
    </location>
    <ligand>
        <name>NAD(+)</name>
        <dbReference type="ChEBI" id="CHEBI:57540"/>
    </ligand>
</feature>
<dbReference type="InterPro" id="IPR011128">
    <property type="entry name" value="G3P_DH_NAD-dep_N"/>
</dbReference>
<dbReference type="Proteomes" id="UP000232133">
    <property type="component" value="Chromosome"/>
</dbReference>
<dbReference type="Pfam" id="PF07479">
    <property type="entry name" value="NAD_Gly3P_dh_C"/>
    <property type="match status" value="1"/>
</dbReference>
<dbReference type="PRINTS" id="PR00077">
    <property type="entry name" value="GPDHDRGNASE"/>
</dbReference>
<dbReference type="Pfam" id="PF01210">
    <property type="entry name" value="NAD_Gly3P_dh_N"/>
    <property type="match status" value="1"/>
</dbReference>
<evidence type="ECO:0000256" key="7">
    <source>
        <dbReference type="RuleBase" id="RU000437"/>
    </source>
</evidence>
<feature type="binding site" evidence="5">
    <location>
        <begin position="252"/>
        <end position="253"/>
    </location>
    <ligand>
        <name>substrate</name>
    </ligand>
</feature>
<feature type="domain" description="Glycerol-3-phosphate dehydrogenase NAD-dependent N-terminal" evidence="8">
    <location>
        <begin position="5"/>
        <end position="155"/>
    </location>
</feature>
<organism evidence="10 11">
    <name type="scientific">Methanobrevibacter smithii</name>
    <dbReference type="NCBI Taxonomy" id="2173"/>
    <lineage>
        <taxon>Archaea</taxon>
        <taxon>Methanobacteriati</taxon>
        <taxon>Methanobacteriota</taxon>
        <taxon>Methanomada group</taxon>
        <taxon>Methanobacteria</taxon>
        <taxon>Methanobacteriales</taxon>
        <taxon>Methanobacteriaceae</taxon>
        <taxon>Methanobrevibacter</taxon>
    </lineage>
</organism>
<dbReference type="SUPFAM" id="SSF51735">
    <property type="entry name" value="NAD(P)-binding Rossmann-fold domains"/>
    <property type="match status" value="1"/>
</dbReference>
<dbReference type="RefSeq" id="WP_004035291.1">
    <property type="nucleotide sequence ID" value="NZ_AP025586.1"/>
</dbReference>
<feature type="active site" description="Proton acceptor" evidence="4">
    <location>
        <position position="188"/>
    </location>
</feature>
<dbReference type="InterPro" id="IPR006168">
    <property type="entry name" value="G3P_DH_NAD-dep"/>
</dbReference>
<accession>A0A2H4U6V4</accession>
<dbReference type="GO" id="GO:0051287">
    <property type="term" value="F:NAD binding"/>
    <property type="evidence" value="ECO:0007669"/>
    <property type="project" value="InterPro"/>
</dbReference>
<evidence type="ECO:0000256" key="6">
    <source>
        <dbReference type="PIRSR" id="PIRSR000114-3"/>
    </source>
</evidence>
<dbReference type="GO" id="GO:0005829">
    <property type="term" value="C:cytosol"/>
    <property type="evidence" value="ECO:0007669"/>
    <property type="project" value="TreeGrafter"/>
</dbReference>
<dbReference type="GO" id="GO:0046168">
    <property type="term" value="P:glycerol-3-phosphate catabolic process"/>
    <property type="evidence" value="ECO:0007669"/>
    <property type="project" value="InterPro"/>
</dbReference>
<reference evidence="10 11" key="1">
    <citation type="submission" date="2016-10" db="EMBL/GenBank/DDBJ databases">
        <authorList>
            <person name="Varghese N."/>
        </authorList>
    </citation>
    <scope>NUCLEOTIDE SEQUENCE [LARGE SCALE GENOMIC DNA]</scope>
    <source>
        <strain evidence="10 11">KB11</strain>
    </source>
</reference>
<evidence type="ECO:0000256" key="1">
    <source>
        <dbReference type="ARBA" id="ARBA00011009"/>
    </source>
</evidence>
<dbReference type="InterPro" id="IPR036291">
    <property type="entry name" value="NAD(P)-bd_dom_sf"/>
</dbReference>
<evidence type="ECO:0000256" key="2">
    <source>
        <dbReference type="ARBA" id="ARBA00023002"/>
    </source>
</evidence>
<dbReference type="PANTHER" id="PTHR11728">
    <property type="entry name" value="GLYCEROL-3-PHOSPHATE DEHYDROGENASE"/>
    <property type="match status" value="1"/>
</dbReference>
<evidence type="ECO:0000256" key="4">
    <source>
        <dbReference type="PIRSR" id="PIRSR000114-1"/>
    </source>
</evidence>
<feature type="binding site" evidence="6">
    <location>
        <position position="252"/>
    </location>
    <ligand>
        <name>NAD(+)</name>
        <dbReference type="ChEBI" id="CHEBI:57540"/>
    </ligand>
</feature>
<sequence length="321" mass="35322">MSLNVGVIGAGAMGTAISQCIAPNTNKLLLYARRKEICDDINEGHINCEYHPSVKLHENIRAVNDLCDLKDVDVIFLCIPSSVMRQTMVQLNEIVSDKCIFVSTAKGIENKTNKRMSEVIKEETGRSAVVLSGPNIASEMMKNLPSATTIASIKKKDLEIVKSVLSTPKLKVNTNHDVIGTEFCGIIKNILAISQGICKGMGINDNAKFAVFTKSYNETKCIIEKLGGNRSTVDDYCGFGDIITASTLNVSRNHTLGIWYGQGVYLDEQTGVLFEGKNTAIVLKEICDKLNIECLTVNFVYDVIILKKSPKKAFYALWEKL</sequence>
<dbReference type="NCBIfam" id="NF000940">
    <property type="entry name" value="PRK00094.1-2"/>
    <property type="match status" value="1"/>
</dbReference>
<dbReference type="InterPro" id="IPR008927">
    <property type="entry name" value="6-PGluconate_DH-like_C_sf"/>
</dbReference>
<dbReference type="Gene3D" id="1.10.1040.10">
    <property type="entry name" value="N-(1-d-carboxylethyl)-l-norvaline Dehydrogenase, domain 2"/>
    <property type="match status" value="1"/>
</dbReference>
<feature type="domain" description="Glycerol-3-phosphate dehydrogenase NAD-dependent C-terminal" evidence="9">
    <location>
        <begin position="177"/>
        <end position="314"/>
    </location>
</feature>
<comment type="similarity">
    <text evidence="1 7">Belongs to the NAD-dependent glycerol-3-phosphate dehydrogenase family.</text>
</comment>
<dbReference type="NCBIfam" id="NF000942">
    <property type="entry name" value="PRK00094.1-4"/>
    <property type="match status" value="1"/>
</dbReference>
<protein>
    <submittedName>
        <fullName evidence="10">Glycerol-3-phosphate dehydrogenase</fullName>
    </submittedName>
</protein>
<evidence type="ECO:0000256" key="5">
    <source>
        <dbReference type="PIRSR" id="PIRSR000114-2"/>
    </source>
</evidence>
<evidence type="ECO:0000313" key="10">
    <source>
        <dbReference type="EMBL" id="ATZ59839.1"/>
    </source>
</evidence>
<dbReference type="SUPFAM" id="SSF48179">
    <property type="entry name" value="6-phosphogluconate dehydrogenase C-terminal domain-like"/>
    <property type="match status" value="1"/>
</dbReference>
<dbReference type="PIRSF" id="PIRSF000114">
    <property type="entry name" value="Glycerol-3-P_dh"/>
    <property type="match status" value="1"/>
</dbReference>
<dbReference type="EMBL" id="CP017803">
    <property type="protein sequence ID" value="ATZ59839.1"/>
    <property type="molecule type" value="Genomic_DNA"/>
</dbReference>
<evidence type="ECO:0000259" key="8">
    <source>
        <dbReference type="Pfam" id="PF01210"/>
    </source>
</evidence>